<dbReference type="InterPro" id="IPR004087">
    <property type="entry name" value="KH_dom"/>
</dbReference>
<feature type="region of interest" description="Disordered" evidence="3">
    <location>
        <begin position="400"/>
        <end position="437"/>
    </location>
</feature>
<feature type="domain" description="K Homology" evidence="4">
    <location>
        <begin position="105"/>
        <end position="175"/>
    </location>
</feature>
<evidence type="ECO:0000313" key="6">
    <source>
        <dbReference type="Proteomes" id="UP000000600"/>
    </source>
</evidence>
<name>A0BMW1_PARTE</name>
<protein>
    <recommendedName>
        <fullName evidence="4">K Homology domain-containing protein</fullName>
    </recommendedName>
</protein>
<gene>
    <name evidence="5" type="ORF">GSPATT00030515001</name>
</gene>
<dbReference type="OrthoDB" id="10027144at2759"/>
<evidence type="ECO:0000256" key="1">
    <source>
        <dbReference type="ARBA" id="ARBA00022737"/>
    </source>
</evidence>
<feature type="compositionally biased region" description="Basic residues" evidence="3">
    <location>
        <begin position="410"/>
        <end position="424"/>
    </location>
</feature>
<sequence>MDQDQRGLSPQTSKSSSHQNQVSRNKEFQLDFFIQKKFISDDLKSILEETQQKYSIKSIYVNQKNQIPELEGSAFTIDDPGENKMNAKCDAILHILSSLQDRCKQQINIILLIPEGIVSFLIGSKGSQLAKIIEETNAKITVNQPIANYSPRTVKIVGDQSTINCAIKAITKKMQERGISQEDYKKVPEALNPQKVNSKAKLIFPSFVVDYILKNKNEVENKYDVSIKAKESNDIRLTQKCKLKRDDKIVQLQGSLSNVQDALSSLIRRVTEHQKKQELEIKIVMPASYASKLIGAKGGQIRDLATKSKGAQIKVLSDKDETDHDYHCIVQIAGNLQNKQDASKLILQQIECFKNGGPIMDSGKFLNDENHTSQISNNYDEYKIKRFIILPNLFREKSSSISERNSRSRSQSRRKHKHQRKRSIERRSVSSSYSKRRERANVLSTKIIVSNEVMHILEKYHKLSEYKERYNVDIQADDSRRNSESYLRLKGKLKDCLIVIEEILNEQQKILRK</sequence>
<feature type="region of interest" description="Disordered" evidence="3">
    <location>
        <begin position="1"/>
        <end position="23"/>
    </location>
</feature>
<evidence type="ECO:0000259" key="4">
    <source>
        <dbReference type="SMART" id="SM00322"/>
    </source>
</evidence>
<dbReference type="CDD" id="cd00105">
    <property type="entry name" value="KH-I"/>
    <property type="match status" value="1"/>
</dbReference>
<dbReference type="InterPro" id="IPR036612">
    <property type="entry name" value="KH_dom_type_1_sf"/>
</dbReference>
<dbReference type="PROSITE" id="PS50084">
    <property type="entry name" value="KH_TYPE_1"/>
    <property type="match status" value="2"/>
</dbReference>
<keyword evidence="1" id="KW-0677">Repeat</keyword>
<dbReference type="InParanoid" id="A0BMW1"/>
<feature type="domain" description="K Homology" evidence="4">
    <location>
        <begin position="277"/>
        <end position="351"/>
    </location>
</feature>
<proteinExistence type="predicted"/>
<dbReference type="OMA" id="QDRCKQQ"/>
<accession>A0BMW1</accession>
<evidence type="ECO:0000256" key="2">
    <source>
        <dbReference type="PROSITE-ProRule" id="PRU00117"/>
    </source>
</evidence>
<dbReference type="GO" id="GO:0005737">
    <property type="term" value="C:cytoplasm"/>
    <property type="evidence" value="ECO:0000318"/>
    <property type="project" value="GO_Central"/>
</dbReference>
<dbReference type="Proteomes" id="UP000000600">
    <property type="component" value="Unassembled WGS sequence"/>
</dbReference>
<dbReference type="GeneID" id="5013060"/>
<dbReference type="GO" id="GO:0003729">
    <property type="term" value="F:mRNA binding"/>
    <property type="evidence" value="ECO:0000318"/>
    <property type="project" value="GO_Central"/>
</dbReference>
<dbReference type="KEGG" id="ptm:GSPATT00030515001"/>
<dbReference type="RefSeq" id="XP_001427276.1">
    <property type="nucleotide sequence ID" value="XM_001427239.1"/>
</dbReference>
<reference evidence="5 6" key="1">
    <citation type="journal article" date="2006" name="Nature">
        <title>Global trends of whole-genome duplications revealed by the ciliate Paramecium tetraurelia.</title>
        <authorList>
            <consortium name="Genoscope"/>
            <person name="Aury J.-M."/>
            <person name="Jaillon O."/>
            <person name="Duret L."/>
            <person name="Noel B."/>
            <person name="Jubin C."/>
            <person name="Porcel B.M."/>
            <person name="Segurens B."/>
            <person name="Daubin V."/>
            <person name="Anthouard V."/>
            <person name="Aiach N."/>
            <person name="Arnaiz O."/>
            <person name="Billaut A."/>
            <person name="Beisson J."/>
            <person name="Blanc I."/>
            <person name="Bouhouche K."/>
            <person name="Camara F."/>
            <person name="Duharcourt S."/>
            <person name="Guigo R."/>
            <person name="Gogendeau D."/>
            <person name="Katinka M."/>
            <person name="Keller A.-M."/>
            <person name="Kissmehl R."/>
            <person name="Klotz C."/>
            <person name="Koll F."/>
            <person name="Le Moue A."/>
            <person name="Lepere C."/>
            <person name="Malinsky S."/>
            <person name="Nowacki M."/>
            <person name="Nowak J.K."/>
            <person name="Plattner H."/>
            <person name="Poulain J."/>
            <person name="Ruiz F."/>
            <person name="Serrano V."/>
            <person name="Zagulski M."/>
            <person name="Dessen P."/>
            <person name="Betermier M."/>
            <person name="Weissenbach J."/>
            <person name="Scarpelli C."/>
            <person name="Schachter V."/>
            <person name="Sperling L."/>
            <person name="Meyer E."/>
            <person name="Cohen J."/>
            <person name="Wincker P."/>
        </authorList>
    </citation>
    <scope>NUCLEOTIDE SEQUENCE [LARGE SCALE GENOMIC DNA]</scope>
    <source>
        <strain evidence="5 6">Stock d4-2</strain>
    </source>
</reference>
<dbReference type="Gene3D" id="3.30.310.210">
    <property type="match status" value="1"/>
</dbReference>
<dbReference type="Pfam" id="PF00013">
    <property type="entry name" value="KH_1"/>
    <property type="match status" value="2"/>
</dbReference>
<evidence type="ECO:0000313" key="5">
    <source>
        <dbReference type="EMBL" id="CAK59878.1"/>
    </source>
</evidence>
<dbReference type="FunCoup" id="A0BMW1">
    <property type="interactions" value="232"/>
</dbReference>
<dbReference type="Gene3D" id="3.30.1370.10">
    <property type="entry name" value="K Homology domain, type 1"/>
    <property type="match status" value="1"/>
</dbReference>
<keyword evidence="2" id="KW-0694">RNA-binding</keyword>
<dbReference type="GO" id="GO:0005634">
    <property type="term" value="C:nucleus"/>
    <property type="evidence" value="ECO:0000318"/>
    <property type="project" value="GO_Central"/>
</dbReference>
<dbReference type="PANTHER" id="PTHR10288">
    <property type="entry name" value="KH DOMAIN CONTAINING RNA BINDING PROTEIN"/>
    <property type="match status" value="1"/>
</dbReference>
<keyword evidence="6" id="KW-1185">Reference proteome</keyword>
<dbReference type="EMBL" id="CT868005">
    <property type="protein sequence ID" value="CAK59878.1"/>
    <property type="molecule type" value="Genomic_DNA"/>
</dbReference>
<dbReference type="HOGENOM" id="CLU_527314_0_0_1"/>
<dbReference type="AlphaFoldDB" id="A0BMW1"/>
<dbReference type="InterPro" id="IPR004088">
    <property type="entry name" value="KH_dom_type_1"/>
</dbReference>
<organism evidence="5 6">
    <name type="scientific">Paramecium tetraurelia</name>
    <dbReference type="NCBI Taxonomy" id="5888"/>
    <lineage>
        <taxon>Eukaryota</taxon>
        <taxon>Sar</taxon>
        <taxon>Alveolata</taxon>
        <taxon>Ciliophora</taxon>
        <taxon>Intramacronucleata</taxon>
        <taxon>Oligohymenophorea</taxon>
        <taxon>Peniculida</taxon>
        <taxon>Parameciidae</taxon>
        <taxon>Paramecium</taxon>
    </lineage>
</organism>
<dbReference type="SUPFAM" id="SSF54791">
    <property type="entry name" value="Eukaryotic type KH-domain (KH-domain type I)"/>
    <property type="match status" value="2"/>
</dbReference>
<dbReference type="SMART" id="SM00322">
    <property type="entry name" value="KH"/>
    <property type="match status" value="2"/>
</dbReference>
<evidence type="ECO:0000256" key="3">
    <source>
        <dbReference type="SAM" id="MobiDB-lite"/>
    </source>
</evidence>